<evidence type="ECO:0000259" key="3">
    <source>
        <dbReference type="PROSITE" id="PS51406"/>
    </source>
</evidence>
<dbReference type="SMART" id="SM00186">
    <property type="entry name" value="FBG"/>
    <property type="match status" value="1"/>
</dbReference>
<evidence type="ECO:0000313" key="4">
    <source>
        <dbReference type="EnsemblMetazoa" id="XP_020896726.1"/>
    </source>
</evidence>
<dbReference type="SUPFAM" id="SSF56496">
    <property type="entry name" value="Fibrinogen C-terminal domain-like"/>
    <property type="match status" value="1"/>
</dbReference>
<dbReference type="CDD" id="cd00087">
    <property type="entry name" value="FReD"/>
    <property type="match status" value="1"/>
</dbReference>
<feature type="chain" id="PRO_5037204701" description="Fibrinogen C-terminal domain-containing protein" evidence="2">
    <location>
        <begin position="19"/>
        <end position="329"/>
    </location>
</feature>
<dbReference type="OMA" id="SEINCAA"/>
<proteinExistence type="predicted"/>
<dbReference type="OrthoDB" id="6038967at2759"/>
<feature type="domain" description="Fibrinogen C-terminal" evidence="3">
    <location>
        <begin position="112"/>
        <end position="328"/>
    </location>
</feature>
<dbReference type="Proteomes" id="UP000887567">
    <property type="component" value="Unplaced"/>
</dbReference>
<dbReference type="KEGG" id="epa:110235601"/>
<protein>
    <recommendedName>
        <fullName evidence="3">Fibrinogen C-terminal domain-containing protein</fullName>
    </recommendedName>
</protein>
<dbReference type="InterPro" id="IPR036056">
    <property type="entry name" value="Fibrinogen-like_C"/>
</dbReference>
<dbReference type="InterPro" id="IPR050373">
    <property type="entry name" value="Fibrinogen_C-term_domain"/>
</dbReference>
<reference evidence="4" key="1">
    <citation type="submission" date="2022-11" db="UniProtKB">
        <authorList>
            <consortium name="EnsemblMetazoa"/>
        </authorList>
    </citation>
    <scope>IDENTIFICATION</scope>
</reference>
<dbReference type="NCBIfam" id="NF040941">
    <property type="entry name" value="GGGWT_bact"/>
    <property type="match status" value="1"/>
</dbReference>
<keyword evidence="1" id="KW-1015">Disulfide bond</keyword>
<dbReference type="InterPro" id="IPR020837">
    <property type="entry name" value="Fibrinogen_CS"/>
</dbReference>
<dbReference type="PANTHER" id="PTHR19143">
    <property type="entry name" value="FIBRINOGEN/TENASCIN/ANGIOPOEITIN"/>
    <property type="match status" value="1"/>
</dbReference>
<dbReference type="EnsemblMetazoa" id="XM_021041067.2">
    <property type="protein sequence ID" value="XP_020896726.1"/>
    <property type="gene ID" value="LOC110235601"/>
</dbReference>
<dbReference type="PROSITE" id="PS00514">
    <property type="entry name" value="FIBRINOGEN_C_1"/>
    <property type="match status" value="1"/>
</dbReference>
<dbReference type="InterPro" id="IPR014716">
    <property type="entry name" value="Fibrinogen_a/b/g_C_1"/>
</dbReference>
<dbReference type="RefSeq" id="XP_020896726.1">
    <property type="nucleotide sequence ID" value="XM_021041067.2"/>
</dbReference>
<keyword evidence="5" id="KW-1185">Reference proteome</keyword>
<dbReference type="PANTHER" id="PTHR19143:SF327">
    <property type="entry name" value="FI21813P1-RELATED"/>
    <property type="match status" value="1"/>
</dbReference>
<keyword evidence="2" id="KW-0732">Signal</keyword>
<evidence type="ECO:0000313" key="5">
    <source>
        <dbReference type="Proteomes" id="UP000887567"/>
    </source>
</evidence>
<organism evidence="4 5">
    <name type="scientific">Exaiptasia diaphana</name>
    <name type="common">Tropical sea anemone</name>
    <name type="synonym">Aiptasia pulchella</name>
    <dbReference type="NCBI Taxonomy" id="2652724"/>
    <lineage>
        <taxon>Eukaryota</taxon>
        <taxon>Metazoa</taxon>
        <taxon>Cnidaria</taxon>
        <taxon>Anthozoa</taxon>
        <taxon>Hexacorallia</taxon>
        <taxon>Actiniaria</taxon>
        <taxon>Aiptasiidae</taxon>
        <taxon>Exaiptasia</taxon>
    </lineage>
</organism>
<name>A0A913X0B3_EXADI</name>
<dbReference type="GeneID" id="110235601"/>
<dbReference type="Gene3D" id="3.90.215.10">
    <property type="entry name" value="Gamma Fibrinogen, chain A, domain 1"/>
    <property type="match status" value="1"/>
</dbReference>
<evidence type="ECO:0000256" key="1">
    <source>
        <dbReference type="ARBA" id="ARBA00023157"/>
    </source>
</evidence>
<dbReference type="Pfam" id="PF00147">
    <property type="entry name" value="Fibrinogen_C"/>
    <property type="match status" value="1"/>
</dbReference>
<dbReference type="PROSITE" id="PS51406">
    <property type="entry name" value="FIBRINOGEN_C_2"/>
    <property type="match status" value="1"/>
</dbReference>
<feature type="signal peptide" evidence="2">
    <location>
        <begin position="1"/>
        <end position="18"/>
    </location>
</feature>
<dbReference type="AlphaFoldDB" id="A0A913X0B3"/>
<dbReference type="InterPro" id="IPR002181">
    <property type="entry name" value="Fibrinogen_a/b/g_C_dom"/>
</dbReference>
<accession>A0A913X0B3</accession>
<sequence length="329" mass="37642">MLVQYIFLLLAAFQAVFSEQKIRGNENDISFVNFVHHENFKLSGTPLKKVALKTTLDCLWECNGESRCVSLNVNTKNDSQGLFECNLLEFDKYEHFENFTAVDGIDHYTLPINYFTVYENCAVVSKTEKNAASGVFLIKTSPSRSIHVYCDMVTSGGGWTVIQKRLDGSVDFFRDWAGYKKGFGNKSGEYWLGLDAIHDMTSQGSYRLRFDLEDFDGNKRYAEYDSFIVAGESDNYTLTAGAYSGNAGDSLAWQKNMEFTTKDRDNDLRSYANCAQEYTGAWWYNDCHTSNLNGLYNNTEYGKGVIWYAFRGVYYSMKRAEMKIRPNDF</sequence>
<evidence type="ECO:0000256" key="2">
    <source>
        <dbReference type="SAM" id="SignalP"/>
    </source>
</evidence>
<dbReference type="FunFam" id="3.90.215.10:FF:000001">
    <property type="entry name" value="Tenascin isoform 1"/>
    <property type="match status" value="1"/>
</dbReference>
<dbReference type="GO" id="GO:0005615">
    <property type="term" value="C:extracellular space"/>
    <property type="evidence" value="ECO:0007669"/>
    <property type="project" value="TreeGrafter"/>
</dbReference>